<dbReference type="PANTHER" id="PTHR43884:SF20">
    <property type="entry name" value="ACYL-COA DEHYDROGENASE FADE28"/>
    <property type="match status" value="1"/>
</dbReference>
<proteinExistence type="inferred from homology"/>
<comment type="similarity">
    <text evidence="2">Belongs to the acyl-CoA dehydrogenase family.</text>
</comment>
<protein>
    <submittedName>
        <fullName evidence="7">Acyl-CoA dehydrogenase family protein</fullName>
    </submittedName>
</protein>
<keyword evidence="8" id="KW-1185">Reference proteome</keyword>
<feature type="domain" description="Acyl-CoA dehydrogenase/oxidase C-terminal" evidence="6">
    <location>
        <begin position="198"/>
        <end position="324"/>
    </location>
</feature>
<dbReference type="InterPro" id="IPR036250">
    <property type="entry name" value="AcylCo_DH-like_C"/>
</dbReference>
<accession>A0ABP6QDI4</accession>
<dbReference type="Proteomes" id="UP001501237">
    <property type="component" value="Unassembled WGS sequence"/>
</dbReference>
<comment type="caution">
    <text evidence="7">The sequence shown here is derived from an EMBL/GenBank/DDBJ whole genome shotgun (WGS) entry which is preliminary data.</text>
</comment>
<dbReference type="SUPFAM" id="SSF56645">
    <property type="entry name" value="Acyl-CoA dehydrogenase NM domain-like"/>
    <property type="match status" value="1"/>
</dbReference>
<dbReference type="InterPro" id="IPR009075">
    <property type="entry name" value="AcylCo_DH/oxidase_C"/>
</dbReference>
<organism evidence="7 8">
    <name type="scientific">Actinocorallia longicatena</name>
    <dbReference type="NCBI Taxonomy" id="111803"/>
    <lineage>
        <taxon>Bacteria</taxon>
        <taxon>Bacillati</taxon>
        <taxon>Actinomycetota</taxon>
        <taxon>Actinomycetes</taxon>
        <taxon>Streptosporangiales</taxon>
        <taxon>Thermomonosporaceae</taxon>
        <taxon>Actinocorallia</taxon>
    </lineage>
</organism>
<reference evidence="8" key="1">
    <citation type="journal article" date="2019" name="Int. J. Syst. Evol. Microbiol.">
        <title>The Global Catalogue of Microorganisms (GCM) 10K type strain sequencing project: providing services to taxonomists for standard genome sequencing and annotation.</title>
        <authorList>
            <consortium name="The Broad Institute Genomics Platform"/>
            <consortium name="The Broad Institute Genome Sequencing Center for Infectious Disease"/>
            <person name="Wu L."/>
            <person name="Ma J."/>
        </authorList>
    </citation>
    <scope>NUCLEOTIDE SEQUENCE [LARGE SCALE GENOMIC DNA]</scope>
    <source>
        <strain evidence="8">JCM 9377</strain>
    </source>
</reference>
<evidence type="ECO:0000256" key="3">
    <source>
        <dbReference type="ARBA" id="ARBA00022630"/>
    </source>
</evidence>
<dbReference type="InterPro" id="IPR009100">
    <property type="entry name" value="AcylCoA_DH/oxidase_NM_dom_sf"/>
</dbReference>
<dbReference type="Pfam" id="PF00441">
    <property type="entry name" value="Acyl-CoA_dh_1"/>
    <property type="match status" value="1"/>
</dbReference>
<dbReference type="PANTHER" id="PTHR43884">
    <property type="entry name" value="ACYL-COA DEHYDROGENASE"/>
    <property type="match status" value="1"/>
</dbReference>
<evidence type="ECO:0000256" key="2">
    <source>
        <dbReference type="ARBA" id="ARBA00009347"/>
    </source>
</evidence>
<sequence length="347" mass="36353">MTTAGDTMDLALSPEEEELVEALDGLLARESSMSRVRAAEPLGFDPGLWTALQRMGVPALAVGPEAATTVQLVLIAEVAGRHLACAPVIESLVAARLLERCGGPGAAELLDGCSAGRIATLVLHHPHEGRADLVPAGAVAETLLACDGETLTAYEAPAPMAAAPNIGSLALADRHLDPAAGRPLAHGEPARAAFGLALREWRLLTAAQLVGLAARALEIAVAYVKERTVFGRPVGSFQTVAAALADHATAIDGARLLVREAAWACDVRDPRAVSLPSMAFCYAAERAVAVAGDALHFHGGYGFTTEYDVQLYYRRAQAHPLVWGSVRREYRDLAGLLFGPEPARGPA</sequence>
<comment type="cofactor">
    <cofactor evidence="1">
        <name>FAD</name>
        <dbReference type="ChEBI" id="CHEBI:57692"/>
    </cofactor>
</comment>
<name>A0ABP6QDI4_9ACTN</name>
<evidence type="ECO:0000313" key="8">
    <source>
        <dbReference type="Proteomes" id="UP001501237"/>
    </source>
</evidence>
<dbReference type="Gene3D" id="1.20.140.10">
    <property type="entry name" value="Butyryl-CoA Dehydrogenase, subunit A, domain 3"/>
    <property type="match status" value="1"/>
</dbReference>
<evidence type="ECO:0000256" key="5">
    <source>
        <dbReference type="ARBA" id="ARBA00023002"/>
    </source>
</evidence>
<gene>
    <name evidence="7" type="ORF">GCM10010468_27200</name>
</gene>
<keyword evidence="3" id="KW-0285">Flavoprotein</keyword>
<dbReference type="Gene3D" id="1.10.540.10">
    <property type="entry name" value="Acyl-CoA dehydrogenase/oxidase, N-terminal domain"/>
    <property type="match status" value="1"/>
</dbReference>
<dbReference type="EMBL" id="BAAAUV010000006">
    <property type="protein sequence ID" value="GAA3209686.1"/>
    <property type="molecule type" value="Genomic_DNA"/>
</dbReference>
<dbReference type="RefSeq" id="WP_344827289.1">
    <property type="nucleotide sequence ID" value="NZ_BAAAUV010000006.1"/>
</dbReference>
<evidence type="ECO:0000259" key="6">
    <source>
        <dbReference type="Pfam" id="PF00441"/>
    </source>
</evidence>
<dbReference type="InterPro" id="IPR037069">
    <property type="entry name" value="AcylCoA_DH/ox_N_sf"/>
</dbReference>
<keyword evidence="5" id="KW-0560">Oxidoreductase</keyword>
<evidence type="ECO:0000313" key="7">
    <source>
        <dbReference type="EMBL" id="GAA3209686.1"/>
    </source>
</evidence>
<evidence type="ECO:0000256" key="4">
    <source>
        <dbReference type="ARBA" id="ARBA00022827"/>
    </source>
</evidence>
<dbReference type="SUPFAM" id="SSF47203">
    <property type="entry name" value="Acyl-CoA dehydrogenase C-terminal domain-like"/>
    <property type="match status" value="1"/>
</dbReference>
<evidence type="ECO:0000256" key="1">
    <source>
        <dbReference type="ARBA" id="ARBA00001974"/>
    </source>
</evidence>
<keyword evidence="4" id="KW-0274">FAD</keyword>